<evidence type="ECO:0000313" key="5">
    <source>
        <dbReference type="Proteomes" id="UP001358417"/>
    </source>
</evidence>
<dbReference type="GO" id="GO:0016020">
    <property type="term" value="C:membrane"/>
    <property type="evidence" value="ECO:0007669"/>
    <property type="project" value="TreeGrafter"/>
</dbReference>
<dbReference type="PROSITE" id="PS01013">
    <property type="entry name" value="OSBP"/>
    <property type="match status" value="1"/>
</dbReference>
<evidence type="ECO:0008006" key="6">
    <source>
        <dbReference type="Google" id="ProtNLM"/>
    </source>
</evidence>
<dbReference type="GeneID" id="89969628"/>
<dbReference type="Proteomes" id="UP001358417">
    <property type="component" value="Unassembled WGS sequence"/>
</dbReference>
<dbReference type="GO" id="GO:0005829">
    <property type="term" value="C:cytosol"/>
    <property type="evidence" value="ECO:0007669"/>
    <property type="project" value="TreeGrafter"/>
</dbReference>
<comment type="similarity">
    <text evidence="1 2">Belongs to the OSBP family.</text>
</comment>
<evidence type="ECO:0000256" key="2">
    <source>
        <dbReference type="RuleBase" id="RU003844"/>
    </source>
</evidence>
<feature type="region of interest" description="Disordered" evidence="3">
    <location>
        <begin position="385"/>
        <end position="484"/>
    </location>
</feature>
<evidence type="ECO:0000313" key="4">
    <source>
        <dbReference type="EMBL" id="KAK5054517.1"/>
    </source>
</evidence>
<dbReference type="Pfam" id="PF01237">
    <property type="entry name" value="Oxysterol_BP"/>
    <property type="match status" value="1"/>
</dbReference>
<accession>A0AAV9NCE7</accession>
<dbReference type="Gene3D" id="2.40.160.120">
    <property type="match status" value="1"/>
</dbReference>
<gene>
    <name evidence="4" type="ORF">LTR84_001408</name>
</gene>
<feature type="compositionally biased region" description="Basic and acidic residues" evidence="3">
    <location>
        <begin position="427"/>
        <end position="443"/>
    </location>
</feature>
<organism evidence="4 5">
    <name type="scientific">Exophiala bonariae</name>
    <dbReference type="NCBI Taxonomy" id="1690606"/>
    <lineage>
        <taxon>Eukaryota</taxon>
        <taxon>Fungi</taxon>
        <taxon>Dikarya</taxon>
        <taxon>Ascomycota</taxon>
        <taxon>Pezizomycotina</taxon>
        <taxon>Eurotiomycetes</taxon>
        <taxon>Chaetothyriomycetidae</taxon>
        <taxon>Chaetothyriales</taxon>
        <taxon>Herpotrichiellaceae</taxon>
        <taxon>Exophiala</taxon>
    </lineage>
</organism>
<comment type="caution">
    <text evidence="4">The sequence shown here is derived from an EMBL/GenBank/DDBJ whole genome shotgun (WGS) entry which is preliminary data.</text>
</comment>
<dbReference type="PANTHER" id="PTHR10972">
    <property type="entry name" value="OXYSTEROL-BINDING PROTEIN-RELATED"/>
    <property type="match status" value="1"/>
</dbReference>
<dbReference type="AlphaFoldDB" id="A0AAV9NCE7"/>
<dbReference type="SUPFAM" id="SSF144000">
    <property type="entry name" value="Oxysterol-binding protein-like"/>
    <property type="match status" value="1"/>
</dbReference>
<evidence type="ECO:0000256" key="3">
    <source>
        <dbReference type="SAM" id="MobiDB-lite"/>
    </source>
</evidence>
<feature type="compositionally biased region" description="Polar residues" evidence="3">
    <location>
        <begin position="410"/>
        <end position="426"/>
    </location>
</feature>
<dbReference type="PANTHER" id="PTHR10972:SF92">
    <property type="entry name" value="OXYSTEROL BINDING PROTEIN"/>
    <property type="match status" value="1"/>
</dbReference>
<evidence type="ECO:0000256" key="1">
    <source>
        <dbReference type="ARBA" id="ARBA00008842"/>
    </source>
</evidence>
<dbReference type="EMBL" id="JAVRRD010000010">
    <property type="protein sequence ID" value="KAK5054517.1"/>
    <property type="molecule type" value="Genomic_DNA"/>
</dbReference>
<keyword evidence="5" id="KW-1185">Reference proteome</keyword>
<dbReference type="InterPro" id="IPR037239">
    <property type="entry name" value="OSBP_sf"/>
</dbReference>
<dbReference type="GO" id="GO:0008142">
    <property type="term" value="F:oxysterol binding"/>
    <property type="evidence" value="ECO:0007669"/>
    <property type="project" value="TreeGrafter"/>
</dbReference>
<dbReference type="Gene3D" id="3.30.70.3490">
    <property type="match status" value="1"/>
</dbReference>
<protein>
    <recommendedName>
        <fullName evidence="6">Oxysterol-binding protein</fullName>
    </recommendedName>
</protein>
<proteinExistence type="inferred from homology"/>
<feature type="compositionally biased region" description="Basic and acidic residues" evidence="3">
    <location>
        <begin position="456"/>
        <end position="478"/>
    </location>
</feature>
<dbReference type="Gene3D" id="1.10.287.2720">
    <property type="match status" value="1"/>
</dbReference>
<name>A0AAV9NCE7_9EURO</name>
<dbReference type="InterPro" id="IPR000648">
    <property type="entry name" value="Oxysterol-bd"/>
</dbReference>
<dbReference type="RefSeq" id="XP_064707290.1">
    <property type="nucleotide sequence ID" value="XM_064845032.1"/>
</dbReference>
<dbReference type="InterPro" id="IPR018494">
    <property type="entry name" value="Oxysterol-bd_CS"/>
</dbReference>
<reference evidence="4 5" key="1">
    <citation type="submission" date="2023-08" db="EMBL/GenBank/DDBJ databases">
        <title>Black Yeasts Isolated from many extreme environments.</title>
        <authorList>
            <person name="Coleine C."/>
            <person name="Stajich J.E."/>
            <person name="Selbmann L."/>
        </authorList>
    </citation>
    <scope>NUCLEOTIDE SEQUENCE [LARGE SCALE GENOMIC DNA]</scope>
    <source>
        <strain evidence="4 5">CCFEE 5792</strain>
    </source>
</reference>
<sequence>MSEASLAENRSKLKDFIASIATIRGDLSNITAPPFVLDTKSAVELPAFWAERPSVFVAPAASEDPAERALLVLKWFISALRNQQYAGRSEEEGVKKPLNAFLGEVFVARWEDSSGTTRLVSEQVSHHPPVTACRVWNDEHGVSAEGYTRQEITFSGSINIQQIGHATLYLSKHDETYLIPLPNVKIKGILTGGPYPELEGNYKIPCTSGYTSSIEFEGKGILGSASKKHKFDAKVYRNGEEERPLYTVTGNWDSTFVIHDIGKAQDIETFDVQTAKTTPIMTDSLSEQDPWESRLAWRDVREALQKGNMQAAADAKSKLENGQRDMRKLDGDGKNWNRLFYGADDVDEVAERLARELGDTIDPKETVAAWKFRLKDWDEGKFQRPYHGDILPDNSHGQRKVNKDKDEAPIQTNGKPVENIQSSLSSREGKSDEHSLQINDLHDAPQGLALTPSETGSEKDIMSAEERSRIEEFLRDRNSNSARR</sequence>